<gene>
    <name evidence="1" type="ORF">BU097_08010</name>
</gene>
<dbReference type="Gene3D" id="3.20.10.10">
    <property type="entry name" value="D-amino Acid Aminotransferase, subunit A, domain 2"/>
    <property type="match status" value="1"/>
</dbReference>
<dbReference type="Gene3D" id="3.30.470.10">
    <property type="match status" value="1"/>
</dbReference>
<dbReference type="AlphaFoldDB" id="A0A418IN71"/>
<proteinExistence type="predicted"/>
<evidence type="ECO:0000313" key="1">
    <source>
        <dbReference type="EMBL" id="RIN10613.1"/>
    </source>
</evidence>
<dbReference type="InterPro" id="IPR043132">
    <property type="entry name" value="BCAT-like_C"/>
</dbReference>
<dbReference type="InterPro" id="IPR001544">
    <property type="entry name" value="Aminotrans_IV"/>
</dbReference>
<dbReference type="InterPro" id="IPR036038">
    <property type="entry name" value="Aminotransferase-like"/>
</dbReference>
<sequence length="202" mass="23623">MQLFETMRLESGLFPRISYHKKRMKNASEQLGFLFDESTWSELIISISEQYATGVYRIKILLNKDGTMHYVTAPLPEKSTFTAKLLPLSADVNNQVIVHKTTQREHLEHNHQTDIVLLYNEEGKVLEFDIGNIMIREGGYYYTPFYNEDFLCGCMRQELLDKGEVIEKDYDIHELKDKISSNMIQIFLINSLREVAEVEIYL</sequence>
<evidence type="ECO:0000313" key="2">
    <source>
        <dbReference type="Proteomes" id="UP000285567"/>
    </source>
</evidence>
<accession>A0A418IN71</accession>
<dbReference type="OrthoDB" id="2407490at2"/>
<reference evidence="1 2" key="1">
    <citation type="journal article" date="2016" name="Front. Microbiol.">
        <title>Comprehensive Phylogenetic Analysis of Bovine Non-aureus Staphylococci Species Based on Whole-Genome Sequencing.</title>
        <authorList>
            <person name="Naushad S."/>
            <person name="Barkema H.W."/>
            <person name="Luby C."/>
            <person name="Condas L.A."/>
            <person name="Nobrega D.B."/>
            <person name="Carson D.A."/>
            <person name="De Buck J."/>
        </authorList>
    </citation>
    <scope>NUCLEOTIDE SEQUENCE [LARGE SCALE GENOMIC DNA]</scope>
    <source>
        <strain evidence="1 2">SNUC 102</strain>
    </source>
</reference>
<dbReference type="GO" id="GO:0016829">
    <property type="term" value="F:lyase activity"/>
    <property type="evidence" value="ECO:0007669"/>
    <property type="project" value="UniProtKB-KW"/>
</dbReference>
<dbReference type="EMBL" id="QXUL01000035">
    <property type="protein sequence ID" value="RIN10613.1"/>
    <property type="molecule type" value="Genomic_DNA"/>
</dbReference>
<dbReference type="RefSeq" id="WP_107551319.1">
    <property type="nucleotide sequence ID" value="NZ_PZES01000006.1"/>
</dbReference>
<protein>
    <submittedName>
        <fullName evidence="1">Aminodeoxychorismate lyase</fullName>
    </submittedName>
</protein>
<keyword evidence="1" id="KW-0456">Lyase</keyword>
<dbReference type="InterPro" id="IPR043131">
    <property type="entry name" value="BCAT-like_N"/>
</dbReference>
<organism evidence="1 2">
    <name type="scientific">Staphylococcus xylosus</name>
    <dbReference type="NCBI Taxonomy" id="1288"/>
    <lineage>
        <taxon>Bacteria</taxon>
        <taxon>Bacillati</taxon>
        <taxon>Bacillota</taxon>
        <taxon>Bacilli</taxon>
        <taxon>Bacillales</taxon>
        <taxon>Staphylococcaceae</taxon>
        <taxon>Staphylococcus</taxon>
    </lineage>
</organism>
<dbReference type="SUPFAM" id="SSF56752">
    <property type="entry name" value="D-aminoacid aminotransferase-like PLP-dependent enzymes"/>
    <property type="match status" value="1"/>
</dbReference>
<keyword evidence="2" id="KW-1185">Reference proteome</keyword>
<name>A0A418IN71_STAXY</name>
<comment type="caution">
    <text evidence="1">The sequence shown here is derived from an EMBL/GenBank/DDBJ whole genome shotgun (WGS) entry which is preliminary data.</text>
</comment>
<dbReference type="Pfam" id="PF01063">
    <property type="entry name" value="Aminotran_4"/>
    <property type="match status" value="1"/>
</dbReference>
<dbReference type="Proteomes" id="UP000285567">
    <property type="component" value="Unassembled WGS sequence"/>
</dbReference>